<evidence type="ECO:0000256" key="1">
    <source>
        <dbReference type="ARBA" id="ARBA00023015"/>
    </source>
</evidence>
<dbReference type="InterPro" id="IPR050176">
    <property type="entry name" value="LTTR"/>
</dbReference>
<dbReference type="PROSITE" id="PS50931">
    <property type="entry name" value="HTH_LYSR"/>
    <property type="match status" value="1"/>
</dbReference>
<dbReference type="PANTHER" id="PTHR30579">
    <property type="entry name" value="TRANSCRIPTIONAL REGULATOR"/>
    <property type="match status" value="1"/>
</dbReference>
<dbReference type="RefSeq" id="WP_217776180.1">
    <property type="nucleotide sequence ID" value="NZ_JAHRWL010000001.1"/>
</dbReference>
<organism evidence="5 6">
    <name type="scientific">Thalassococcus arenae</name>
    <dbReference type="NCBI Taxonomy" id="2851652"/>
    <lineage>
        <taxon>Bacteria</taxon>
        <taxon>Pseudomonadati</taxon>
        <taxon>Pseudomonadota</taxon>
        <taxon>Alphaproteobacteria</taxon>
        <taxon>Rhodobacterales</taxon>
        <taxon>Roseobacteraceae</taxon>
        <taxon>Thalassococcus</taxon>
    </lineage>
</organism>
<evidence type="ECO:0000256" key="3">
    <source>
        <dbReference type="ARBA" id="ARBA00023163"/>
    </source>
</evidence>
<reference evidence="5" key="1">
    <citation type="submission" date="2021-06" db="EMBL/GenBank/DDBJ databases">
        <title>Thalassococcus sp. CAU 1522 isolated from sea sand, Republic of Korea.</title>
        <authorList>
            <person name="Kim W."/>
        </authorList>
    </citation>
    <scope>NUCLEOTIDE SEQUENCE</scope>
    <source>
        <strain evidence="5">CAU 1522</strain>
    </source>
</reference>
<name>A0ABS6N3T2_9RHOB</name>
<gene>
    <name evidence="5" type="ORF">KUH32_00835</name>
</gene>
<dbReference type="Proteomes" id="UP001166293">
    <property type="component" value="Unassembled WGS sequence"/>
</dbReference>
<sequence>MRNLDITTLRSFVAVADSGGVTRAAGFLNLTQSAVSMQIKRLEELLGLTLLERSGRGVVLTPAGDQLLGYARRMVELNDEIYARLTRQDWVGELVLGVPHDIVYPVIPRVMKRMQRDFPRVKLQLLSSFTFDLKAQFAKGAVDVILTTEPEPSRGGEELLDVPLRWYGARDGQVWRTQPLRVAFCSHCSFRPGAVAALDRSGIDWEQVVAADSDRAIEVAVSADMAVTAVLEGHEPQQYAPVPNAAGLPELGSQKIIAYAAPSRPQLVDPLMDMLRAEFALMSGRGEIAAQ</sequence>
<feature type="domain" description="HTH lysR-type" evidence="4">
    <location>
        <begin position="4"/>
        <end position="61"/>
    </location>
</feature>
<protein>
    <submittedName>
        <fullName evidence="5">LysR family transcriptional regulator</fullName>
    </submittedName>
</protein>
<evidence type="ECO:0000313" key="6">
    <source>
        <dbReference type="Proteomes" id="UP001166293"/>
    </source>
</evidence>
<keyword evidence="1" id="KW-0805">Transcription regulation</keyword>
<dbReference type="InterPro" id="IPR000847">
    <property type="entry name" value="LysR_HTH_N"/>
</dbReference>
<keyword evidence="3" id="KW-0804">Transcription</keyword>
<dbReference type="PANTHER" id="PTHR30579:SF7">
    <property type="entry name" value="HTH-TYPE TRANSCRIPTIONAL REGULATOR LRHA-RELATED"/>
    <property type="match status" value="1"/>
</dbReference>
<evidence type="ECO:0000256" key="2">
    <source>
        <dbReference type="ARBA" id="ARBA00023125"/>
    </source>
</evidence>
<accession>A0ABS6N3T2</accession>
<dbReference type="Pfam" id="PF03466">
    <property type="entry name" value="LysR_substrate"/>
    <property type="match status" value="1"/>
</dbReference>
<dbReference type="InterPro" id="IPR005119">
    <property type="entry name" value="LysR_subst-bd"/>
</dbReference>
<evidence type="ECO:0000313" key="5">
    <source>
        <dbReference type="EMBL" id="MBV2358307.1"/>
    </source>
</evidence>
<keyword evidence="2" id="KW-0238">DNA-binding</keyword>
<dbReference type="EMBL" id="JAHRWL010000001">
    <property type="protein sequence ID" value="MBV2358307.1"/>
    <property type="molecule type" value="Genomic_DNA"/>
</dbReference>
<keyword evidence="6" id="KW-1185">Reference proteome</keyword>
<comment type="caution">
    <text evidence="5">The sequence shown here is derived from an EMBL/GenBank/DDBJ whole genome shotgun (WGS) entry which is preliminary data.</text>
</comment>
<proteinExistence type="predicted"/>
<evidence type="ECO:0000259" key="4">
    <source>
        <dbReference type="PROSITE" id="PS50931"/>
    </source>
</evidence>
<dbReference type="Pfam" id="PF00126">
    <property type="entry name" value="HTH_1"/>
    <property type="match status" value="1"/>
</dbReference>